<evidence type="ECO:0000313" key="3">
    <source>
        <dbReference type="Proteomes" id="UP001163105"/>
    </source>
</evidence>
<dbReference type="AlphaFoldDB" id="A0AB34FCB1"/>
<reference evidence="2" key="1">
    <citation type="submission" date="2023-01" db="EMBL/GenBank/DDBJ databases">
        <title>The growth and conidiation of Purpureocillium lavendulum are regulated by nitrogen source and histone H3K14 acetylation.</title>
        <authorList>
            <person name="Tang P."/>
            <person name="Han J."/>
            <person name="Zhang C."/>
            <person name="Tang P."/>
            <person name="Qi F."/>
            <person name="Zhang K."/>
            <person name="Liang L."/>
        </authorList>
    </citation>
    <scope>NUCLEOTIDE SEQUENCE</scope>
    <source>
        <strain evidence="2">YMF1.00683</strain>
    </source>
</reference>
<name>A0AB34FCB1_9HYPO</name>
<evidence type="ECO:0000256" key="1">
    <source>
        <dbReference type="SAM" id="MobiDB-lite"/>
    </source>
</evidence>
<dbReference type="InterPro" id="IPR013083">
    <property type="entry name" value="Znf_RING/FYVE/PHD"/>
</dbReference>
<dbReference type="CDD" id="cd04370">
    <property type="entry name" value="BAH"/>
    <property type="match status" value="1"/>
</dbReference>
<organism evidence="2 3">
    <name type="scientific">Purpureocillium lavendulum</name>
    <dbReference type="NCBI Taxonomy" id="1247861"/>
    <lineage>
        <taxon>Eukaryota</taxon>
        <taxon>Fungi</taxon>
        <taxon>Dikarya</taxon>
        <taxon>Ascomycota</taxon>
        <taxon>Pezizomycotina</taxon>
        <taxon>Sordariomycetes</taxon>
        <taxon>Hypocreomycetidae</taxon>
        <taxon>Hypocreales</taxon>
        <taxon>Ophiocordycipitaceae</taxon>
        <taxon>Purpureocillium</taxon>
    </lineage>
</organism>
<keyword evidence="2" id="KW-0413">Isomerase</keyword>
<protein>
    <submittedName>
        <fullName evidence="2">Peptidyl-prolyl cis-trans isomerase-like 4</fullName>
    </submittedName>
</protein>
<proteinExistence type="predicted"/>
<dbReference type="Gene3D" id="2.30.30.490">
    <property type="match status" value="1"/>
</dbReference>
<dbReference type="InterPro" id="IPR043151">
    <property type="entry name" value="BAH_sf"/>
</dbReference>
<dbReference type="EMBL" id="JAQHRD010000014">
    <property type="protein sequence ID" value="KAJ6437053.1"/>
    <property type="molecule type" value="Genomic_DNA"/>
</dbReference>
<keyword evidence="3" id="KW-1185">Reference proteome</keyword>
<dbReference type="InterPro" id="IPR011011">
    <property type="entry name" value="Znf_FYVE_PHD"/>
</dbReference>
<accession>A0AB34FCB1</accession>
<dbReference type="Gene3D" id="3.30.40.10">
    <property type="entry name" value="Zinc/RING finger domain, C3HC4 (zinc finger)"/>
    <property type="match status" value="1"/>
</dbReference>
<feature type="compositionally biased region" description="Basic and acidic residues" evidence="1">
    <location>
        <begin position="452"/>
        <end position="466"/>
    </location>
</feature>
<comment type="caution">
    <text evidence="2">The sequence shown here is derived from an EMBL/GenBank/DDBJ whole genome shotgun (WGS) entry which is preliminary data.</text>
</comment>
<dbReference type="Proteomes" id="UP001163105">
    <property type="component" value="Unassembled WGS sequence"/>
</dbReference>
<gene>
    <name evidence="2" type="ORF">O9K51_10350</name>
</gene>
<dbReference type="SUPFAM" id="SSF57903">
    <property type="entry name" value="FYVE/PHD zinc finger"/>
    <property type="match status" value="1"/>
</dbReference>
<dbReference type="PANTHER" id="PTHR46364">
    <property type="entry name" value="OS08G0421900 PROTEIN"/>
    <property type="match status" value="1"/>
</dbReference>
<sequence>MTTRARRRLRRILEEDRAKCPFTVTALSAPFYEKQDRSTKKRKRVDLDHNREQLLQESLFAPKGKFKKHQSMDVAYDVEPRKGWLGMTRYNSFIYNGTKYYVNDYICVTNDTAVKRQNAAATDSEPRGPLRLTDYWVANILEIRGLDPEHVYARVFWMYSPDELPPNTLLDGNYVSGRQPYHGQHELIASNHMDIINVVSVAMPATVNQWLESEDEGEQGALYWRQAFNCLTSELSAVDLICRCRSPENPDKTLVGCSNPQCGQWLHYECLLDAFLTRVYHNLGTEKPHYSQEYPTKALSAASARVSPDSSKSTTPKGAEIQAPVVCQEIKGKSQDDLWSLPWTVDEQKRVDQLMRVVLQAIYELTPRASPLAKRRWTKDLTRSRRAYTFWRNQARTHRRAGLAWPNLERRGKRAAKEYHDAIRKQRVSNWVECLPEDVNIRKASKYLKPGKDIADDKVPPLRRADGSTTGGKPDQAEDLLATFFPPLPAWIEAEGDRPQRAPVSMPDMTLEEIEEMAIAAKPWEAPGEDGLPAIVWKQPWHVVKYRVRTVFDSAHHKILKVDLID</sequence>
<dbReference type="GO" id="GO:0016853">
    <property type="term" value="F:isomerase activity"/>
    <property type="evidence" value="ECO:0007669"/>
    <property type="project" value="UniProtKB-KW"/>
</dbReference>
<evidence type="ECO:0000313" key="2">
    <source>
        <dbReference type="EMBL" id="KAJ6437053.1"/>
    </source>
</evidence>
<feature type="region of interest" description="Disordered" evidence="1">
    <location>
        <begin position="452"/>
        <end position="477"/>
    </location>
</feature>